<sequence length="120" mass="11971">MPIYEYKCSACGNEFEYQQRMADPPKSECESCGGKLEKLISRTSFALKGSGWYKDLYSSPKPKDGSSSASSGGDSSSGSSSSSSGGDSSKSASSSPAPSPSPSSSSSSSSSSNSGSGSGG</sequence>
<name>D0LQ42_HALO1</name>
<dbReference type="SMART" id="SM00834">
    <property type="entry name" value="CxxC_CXXC_SSSS"/>
    <property type="match status" value="1"/>
</dbReference>
<dbReference type="PANTHER" id="PTHR34404">
    <property type="entry name" value="REGULATORY PROTEIN, FMDB FAMILY"/>
    <property type="match status" value="1"/>
</dbReference>
<evidence type="ECO:0000313" key="3">
    <source>
        <dbReference type="EMBL" id="ACY17079.1"/>
    </source>
</evidence>
<organism evidence="3 4">
    <name type="scientific">Haliangium ochraceum (strain DSM 14365 / JCM 11303 / SMP-2)</name>
    <dbReference type="NCBI Taxonomy" id="502025"/>
    <lineage>
        <taxon>Bacteria</taxon>
        <taxon>Pseudomonadati</taxon>
        <taxon>Myxococcota</taxon>
        <taxon>Polyangia</taxon>
        <taxon>Haliangiales</taxon>
        <taxon>Kofleriaceae</taxon>
        <taxon>Haliangium</taxon>
    </lineage>
</organism>
<feature type="region of interest" description="Disordered" evidence="1">
    <location>
        <begin position="56"/>
        <end position="120"/>
    </location>
</feature>
<evidence type="ECO:0000313" key="4">
    <source>
        <dbReference type="Proteomes" id="UP000001880"/>
    </source>
</evidence>
<dbReference type="OrthoDB" id="9813321at2"/>
<dbReference type="RefSeq" id="WP_012829677.1">
    <property type="nucleotide sequence ID" value="NC_013440.1"/>
</dbReference>
<dbReference type="HOGENOM" id="CLU_136025_0_1_7"/>
<dbReference type="PANTHER" id="PTHR34404:SF2">
    <property type="entry name" value="CONSERVED SERINE RICH PROTEIN"/>
    <property type="match status" value="1"/>
</dbReference>
<dbReference type="Pfam" id="PF09723">
    <property type="entry name" value="Zn_ribbon_8"/>
    <property type="match status" value="1"/>
</dbReference>
<accession>D0LQ42</accession>
<evidence type="ECO:0000256" key="1">
    <source>
        <dbReference type="SAM" id="MobiDB-lite"/>
    </source>
</evidence>
<reference evidence="3 4" key="1">
    <citation type="journal article" date="2010" name="Stand. Genomic Sci.">
        <title>Complete genome sequence of Haliangium ochraceum type strain (SMP-2).</title>
        <authorList>
            <consortium name="US DOE Joint Genome Institute (JGI-PGF)"/>
            <person name="Ivanova N."/>
            <person name="Daum C."/>
            <person name="Lang E."/>
            <person name="Abt B."/>
            <person name="Kopitz M."/>
            <person name="Saunders E."/>
            <person name="Lapidus A."/>
            <person name="Lucas S."/>
            <person name="Glavina Del Rio T."/>
            <person name="Nolan M."/>
            <person name="Tice H."/>
            <person name="Copeland A."/>
            <person name="Cheng J.F."/>
            <person name="Chen F."/>
            <person name="Bruce D."/>
            <person name="Goodwin L."/>
            <person name="Pitluck S."/>
            <person name="Mavromatis K."/>
            <person name="Pati A."/>
            <person name="Mikhailova N."/>
            <person name="Chen A."/>
            <person name="Palaniappan K."/>
            <person name="Land M."/>
            <person name="Hauser L."/>
            <person name="Chang Y.J."/>
            <person name="Jeffries C.D."/>
            <person name="Detter J.C."/>
            <person name="Brettin T."/>
            <person name="Rohde M."/>
            <person name="Goker M."/>
            <person name="Bristow J."/>
            <person name="Markowitz V."/>
            <person name="Eisen J.A."/>
            <person name="Hugenholtz P."/>
            <person name="Kyrpides N.C."/>
            <person name="Klenk H.P."/>
        </authorList>
    </citation>
    <scope>NUCLEOTIDE SEQUENCE [LARGE SCALE GENOMIC DNA]</scope>
    <source>
        <strain evidence="4">DSM 14365 / CIP 107738 / JCM 11303 / AJ 13395 / SMP-2</strain>
    </source>
</reference>
<feature type="compositionally biased region" description="Low complexity" evidence="1">
    <location>
        <begin position="65"/>
        <end position="120"/>
    </location>
</feature>
<protein>
    <submittedName>
        <fullName evidence="3">Regulatory protein, FmdB family</fullName>
    </submittedName>
</protein>
<dbReference type="Proteomes" id="UP000001880">
    <property type="component" value="Chromosome"/>
</dbReference>
<feature type="domain" description="Putative regulatory protein FmdB zinc ribbon" evidence="2">
    <location>
        <begin position="1"/>
        <end position="41"/>
    </location>
</feature>
<dbReference type="AlphaFoldDB" id="D0LQ42"/>
<dbReference type="NCBIfam" id="TIGR02605">
    <property type="entry name" value="CxxC_CxxC_SSSS"/>
    <property type="match status" value="1"/>
</dbReference>
<keyword evidence="4" id="KW-1185">Reference proteome</keyword>
<evidence type="ECO:0000259" key="2">
    <source>
        <dbReference type="SMART" id="SM00834"/>
    </source>
</evidence>
<dbReference type="STRING" id="502025.Hoch_4588"/>
<proteinExistence type="predicted"/>
<dbReference type="eggNOG" id="COG2331">
    <property type="taxonomic scope" value="Bacteria"/>
</dbReference>
<dbReference type="InterPro" id="IPR013429">
    <property type="entry name" value="Regulatory_FmdB_Zinc_ribbon"/>
</dbReference>
<dbReference type="KEGG" id="hoh:Hoch_4588"/>
<dbReference type="EMBL" id="CP001804">
    <property type="protein sequence ID" value="ACY17079.1"/>
    <property type="molecule type" value="Genomic_DNA"/>
</dbReference>
<gene>
    <name evidence="3" type="ordered locus">Hoch_4588</name>
</gene>